<keyword evidence="3" id="KW-1185">Reference proteome</keyword>
<evidence type="ECO:0000256" key="1">
    <source>
        <dbReference type="SAM" id="Phobius"/>
    </source>
</evidence>
<evidence type="ECO:0000313" key="3">
    <source>
        <dbReference type="Proteomes" id="UP001190466"/>
    </source>
</evidence>
<organism evidence="2 3">
    <name type="scientific">[Mycobacterium] wendilense</name>
    <dbReference type="NCBI Taxonomy" id="3064284"/>
    <lineage>
        <taxon>Bacteria</taxon>
        <taxon>Bacillati</taxon>
        <taxon>Actinomycetota</taxon>
        <taxon>Actinomycetes</taxon>
        <taxon>Mycobacteriales</taxon>
        <taxon>Mycobacteriaceae</taxon>
        <taxon>Mycolicibacter</taxon>
    </lineage>
</organism>
<name>A0ABN9P208_9MYCO</name>
<evidence type="ECO:0000313" key="2">
    <source>
        <dbReference type="EMBL" id="CAJ1585276.1"/>
    </source>
</evidence>
<proteinExistence type="predicted"/>
<sequence>MSIAPALPLAELGTPNNLAFYGTQGTESLDIPVPAGLTPATFTANTQLPVNVRSATITVSQEDRTLGRVEVPPGERVPIVLPLAGARVVDNAVNVTLRSYLLPSDGYCVDPSNPLRLSEGVVAFDGVEQPPTAVTDFLPPVLRGLTIFIDEQPSQAESAAAVRVATSVAAHYGSQAPRIEVARLTDGRLPDEEPAAPLHRRVAITEATEAGVALVSGAGVPALLISGPPEELENQSRLLTSDLGRLALSSKAVAGPLSSTPQLPGDETTMRRLGQPGVNATALSPQVAIALDQTRLGRSAHHVRVHLRGAHTPLPAGIGGQLVASVSGEAVDRWPATGSGGIDRWVDVPDRLLQRYTTLGLQLDISGNTGRCGEFQPLNLTIDGDSPVLSSPAAPPVPAGFQSMPQALMPRTAVGIDGSFDDTRRAVAVLAGLQRLAALPIDTAVMPVADAVTQGGPAVIVSATGWADDRVRLPVDAGAGGQFTVEGAGDSGATSTLTVDPGLRFGALQTLYDGRRSLLVATSNDAPDQLDALLDWLGEDVRRWASLDGAALIAAPGADPVLVRTDVDAVAEPAPTEERSALQWGLAAVVAALVAGTAGFLIHRRIRRAGQG</sequence>
<dbReference type="Proteomes" id="UP001190466">
    <property type="component" value="Chromosome"/>
</dbReference>
<accession>A0ABN9P208</accession>
<reference evidence="2 3" key="1">
    <citation type="submission" date="2023-08" db="EMBL/GenBank/DDBJ databases">
        <authorList>
            <person name="Folkvardsen B D."/>
            <person name="Norman A."/>
        </authorList>
    </citation>
    <scope>NUCLEOTIDE SEQUENCE [LARGE SCALE GENOMIC DNA]</scope>
    <source>
        <strain evidence="2 3">Mu0050</strain>
    </source>
</reference>
<dbReference type="EMBL" id="OY726395">
    <property type="protein sequence ID" value="CAJ1585276.1"/>
    <property type="molecule type" value="Genomic_DNA"/>
</dbReference>
<keyword evidence="1" id="KW-0812">Transmembrane</keyword>
<dbReference type="RefSeq" id="WP_316511498.1">
    <property type="nucleotide sequence ID" value="NZ_OY726395.1"/>
</dbReference>
<protein>
    <recommendedName>
        <fullName evidence="4">Cellulose synthase</fullName>
    </recommendedName>
</protein>
<evidence type="ECO:0008006" key="4">
    <source>
        <dbReference type="Google" id="ProtNLM"/>
    </source>
</evidence>
<keyword evidence="1" id="KW-1133">Transmembrane helix</keyword>
<keyword evidence="1" id="KW-0472">Membrane</keyword>
<feature type="transmembrane region" description="Helical" evidence="1">
    <location>
        <begin position="581"/>
        <end position="602"/>
    </location>
</feature>
<gene>
    <name evidence="2" type="ORF">MU0050_003624</name>
</gene>